<evidence type="ECO:0000313" key="7">
    <source>
        <dbReference type="EMBL" id="WNM19515.1"/>
    </source>
</evidence>
<dbReference type="Pfam" id="PF01734">
    <property type="entry name" value="Patatin"/>
    <property type="match status" value="1"/>
</dbReference>
<dbReference type="InterPro" id="IPR050301">
    <property type="entry name" value="NTE"/>
</dbReference>
<evidence type="ECO:0000256" key="5">
    <source>
        <dbReference type="SAM" id="SignalP"/>
    </source>
</evidence>
<dbReference type="Gene3D" id="3.10.20.310">
    <property type="entry name" value="membrane protein fhac"/>
    <property type="match status" value="1"/>
</dbReference>
<protein>
    <submittedName>
        <fullName evidence="8">Patatin-like phospholipase family protein</fullName>
    </submittedName>
</protein>
<dbReference type="GO" id="GO:0016787">
    <property type="term" value="F:hydrolase activity"/>
    <property type="evidence" value="ECO:0007669"/>
    <property type="project" value="UniProtKB-UniRule"/>
</dbReference>
<dbReference type="InterPro" id="IPR002641">
    <property type="entry name" value="PNPLA_dom"/>
</dbReference>
<accession>A0AA96EYP5</accession>
<dbReference type="InterPro" id="IPR016035">
    <property type="entry name" value="Acyl_Trfase/lysoPLipase"/>
</dbReference>
<feature type="chain" id="PRO_5044705190" evidence="5">
    <location>
        <begin position="27"/>
        <end position="742"/>
    </location>
</feature>
<dbReference type="Pfam" id="PF19143">
    <property type="entry name" value="Omp85_2"/>
    <property type="match status" value="1"/>
</dbReference>
<evidence type="ECO:0000256" key="2">
    <source>
        <dbReference type="ARBA" id="ARBA00022963"/>
    </source>
</evidence>
<dbReference type="AlphaFoldDB" id="A0AA96EYP5"/>
<dbReference type="RefSeq" id="WP_313324406.1">
    <property type="nucleotide sequence ID" value="NZ_CP134878.1"/>
</dbReference>
<dbReference type="KEGG" id="fcj:RN605_09425"/>
<dbReference type="PANTHER" id="PTHR14226:SF76">
    <property type="entry name" value="NTE FAMILY PROTEIN RSSA"/>
    <property type="match status" value="1"/>
</dbReference>
<dbReference type="InterPro" id="IPR043864">
    <property type="entry name" value="Omp85-like_dom"/>
</dbReference>
<dbReference type="Proteomes" id="UP001304515">
    <property type="component" value="Chromosome"/>
</dbReference>
<feature type="domain" description="PNPLA" evidence="6">
    <location>
        <begin position="37"/>
        <end position="227"/>
    </location>
</feature>
<dbReference type="GO" id="GO:0016042">
    <property type="term" value="P:lipid catabolic process"/>
    <property type="evidence" value="ECO:0007669"/>
    <property type="project" value="UniProtKB-UniRule"/>
</dbReference>
<evidence type="ECO:0000313" key="9">
    <source>
        <dbReference type="Proteomes" id="UP001304515"/>
    </source>
</evidence>
<keyword evidence="2 4" id="KW-0442">Lipid degradation</keyword>
<sequence length="742" mass="84468">MAKVKTNFLFKILLVACCFISVNSYSQDTTHRKKIGLVLSGGGAKGFAHIGVLKVLEKAGVKIDYIGGTSMGAVVGGLYASGYNATQIDSIFEYTNFDELLQDYIPRTSKSFYEKRNDEMYAVSLPFSKFKIGVPIALSKGMYNYNLIAKLTHNVRHIRDFNKLPIPFVCVATDIEKGEEVILRKGYLAQAMMASSAFPSLFSPVEINGKILIDGGVTNNYPVEELRKMGAEIIIGVDVQDDLKDREALNDATRILVQITNLDMINKMKEKVKLTDVYIKPNVEDYGVISFSEGKEIIKKGEEAALLKIDQINELGNQTNPNPLQFVKNETSILNLKKIELTRLDNYTRAFILGKLRLKTGKKITYQDLKNGINNLNATQNFSRINYTIDKFEDGDVLQLNLVENNTKTFLKIGLHYDDLYKSALLINLTQKKIMFKNDVLSCDLILGDNIRYNLDYYIDNGFYWSFGFKSWYNTFNRNVANDFRDGEILNQLGVDKLNIDFSDFTNQAYMQTVFIQKYLIGAGIEYKHLKIETATIENGDSVFEDSNYFNIFGHLKYDSFDNKYFPKSGWLFYGDFKSYLYSSNYTGDFNEFSVAKGEISFAQTLFKKLTVKVQSEAGFKIGNESVDFFNFVLGGYGYNAINNFKHFYGYDYLSVAADSFIKSNFTFDYEIFKKNHINFSANYANLEDGLFRNGNWLSKPKFTGYAFGYGVESIVGPIEVKYSWSPELPKGYLWVSAGFWF</sequence>
<organism evidence="8 9">
    <name type="scientific">Flavobacterium capsici</name>
    <dbReference type="NCBI Taxonomy" id="3075618"/>
    <lineage>
        <taxon>Bacteria</taxon>
        <taxon>Pseudomonadati</taxon>
        <taxon>Bacteroidota</taxon>
        <taxon>Flavobacteriia</taxon>
        <taxon>Flavobacteriales</taxon>
        <taxon>Flavobacteriaceae</taxon>
        <taxon>Flavobacterium</taxon>
    </lineage>
</organism>
<dbReference type="PROSITE" id="PS51635">
    <property type="entry name" value="PNPLA"/>
    <property type="match status" value="1"/>
</dbReference>
<accession>A0AA96J2V4</accession>
<feature type="short sequence motif" description="DGA/G" evidence="4">
    <location>
        <begin position="214"/>
        <end position="216"/>
    </location>
</feature>
<keyword evidence="9" id="KW-1185">Reference proteome</keyword>
<gene>
    <name evidence="8" type="ORF">RN605_09425</name>
    <name evidence="7" type="ORF">RN608_02255</name>
</gene>
<dbReference type="EMBL" id="CP134890">
    <property type="protein sequence ID" value="WNM20904.1"/>
    <property type="molecule type" value="Genomic_DNA"/>
</dbReference>
<dbReference type="Gene3D" id="3.40.1090.10">
    <property type="entry name" value="Cytosolic phospholipase A2 catalytic domain"/>
    <property type="match status" value="2"/>
</dbReference>
<dbReference type="PANTHER" id="PTHR14226">
    <property type="entry name" value="NEUROPATHY TARGET ESTERASE/SWISS CHEESE D.MELANOGASTER"/>
    <property type="match status" value="1"/>
</dbReference>
<evidence type="ECO:0000259" key="6">
    <source>
        <dbReference type="PROSITE" id="PS51635"/>
    </source>
</evidence>
<evidence type="ECO:0000256" key="3">
    <source>
        <dbReference type="ARBA" id="ARBA00023098"/>
    </source>
</evidence>
<proteinExistence type="predicted"/>
<dbReference type="CDD" id="cd07205">
    <property type="entry name" value="Pat_PNPLA6_PNPLA7_NTE1_like"/>
    <property type="match status" value="1"/>
</dbReference>
<keyword evidence="1 4" id="KW-0378">Hydrolase</keyword>
<dbReference type="EMBL" id="CP134878">
    <property type="protein sequence ID" value="WNM19515.1"/>
    <property type="molecule type" value="Genomic_DNA"/>
</dbReference>
<reference evidence="8 9" key="1">
    <citation type="submission" date="2023-09" db="EMBL/GenBank/DDBJ databases">
        <title>Flavobacterium sp. a novel bacteria isolate from Pepper rhizosphere.</title>
        <authorList>
            <person name="Peng Y."/>
            <person name="Lee J."/>
        </authorList>
    </citation>
    <scope>NUCLEOTIDE SEQUENCE [LARGE SCALE GENOMIC DNA]</scope>
    <source>
        <strain evidence="7">PMR2A8</strain>
        <strain evidence="8 9">PMTSA4</strain>
    </source>
</reference>
<name>A0AA96EYP5_9FLAO</name>
<feature type="short sequence motif" description="GXSXG" evidence="4">
    <location>
        <begin position="68"/>
        <end position="72"/>
    </location>
</feature>
<feature type="short sequence motif" description="GXGXXG" evidence="4">
    <location>
        <begin position="41"/>
        <end position="46"/>
    </location>
</feature>
<dbReference type="SUPFAM" id="SSF52151">
    <property type="entry name" value="FabD/lysophospholipase-like"/>
    <property type="match status" value="1"/>
</dbReference>
<evidence type="ECO:0000256" key="1">
    <source>
        <dbReference type="ARBA" id="ARBA00022801"/>
    </source>
</evidence>
<evidence type="ECO:0000313" key="8">
    <source>
        <dbReference type="EMBL" id="WNM20904.1"/>
    </source>
</evidence>
<evidence type="ECO:0000256" key="4">
    <source>
        <dbReference type="PROSITE-ProRule" id="PRU01161"/>
    </source>
</evidence>
<feature type="active site" description="Nucleophile" evidence="4">
    <location>
        <position position="70"/>
    </location>
</feature>
<keyword evidence="3 4" id="KW-0443">Lipid metabolism</keyword>
<keyword evidence="5" id="KW-0732">Signal</keyword>
<feature type="signal peptide" evidence="5">
    <location>
        <begin position="1"/>
        <end position="26"/>
    </location>
</feature>
<feature type="active site" description="Proton acceptor" evidence="4">
    <location>
        <position position="214"/>
    </location>
</feature>